<accession>A0A367L997</accession>
<reference evidence="2 3" key="1">
    <citation type="journal article" date="2015" name="BMC Genomics">
        <title>Insights from the genome of Ophiocordyceps polyrhachis-furcata to pathogenicity and host specificity in insect fungi.</title>
        <authorList>
            <person name="Wichadakul D."/>
            <person name="Kobmoo N."/>
            <person name="Ingsriswang S."/>
            <person name="Tangphatsornruang S."/>
            <person name="Chantasingh D."/>
            <person name="Luangsa-ard J.J."/>
            <person name="Eurwilaichitr L."/>
        </authorList>
    </citation>
    <scope>NUCLEOTIDE SEQUENCE [LARGE SCALE GENOMIC DNA]</scope>
    <source>
        <strain evidence="2 3">BCC 54312</strain>
    </source>
</reference>
<evidence type="ECO:0000256" key="1">
    <source>
        <dbReference type="SAM" id="MobiDB-lite"/>
    </source>
</evidence>
<feature type="region of interest" description="Disordered" evidence="1">
    <location>
        <begin position="1"/>
        <end position="119"/>
    </location>
</feature>
<proteinExistence type="predicted"/>
<protein>
    <submittedName>
        <fullName evidence="2">Uncharacterized protein</fullName>
    </submittedName>
</protein>
<name>A0A367L997_9HYPO</name>
<feature type="non-terminal residue" evidence="2">
    <location>
        <position position="1"/>
    </location>
</feature>
<feature type="compositionally biased region" description="Polar residues" evidence="1">
    <location>
        <begin position="1"/>
        <end position="13"/>
    </location>
</feature>
<evidence type="ECO:0000313" key="2">
    <source>
        <dbReference type="EMBL" id="RCI10997.1"/>
    </source>
</evidence>
<dbReference type="AlphaFoldDB" id="A0A367L997"/>
<dbReference type="Proteomes" id="UP000253664">
    <property type="component" value="Unassembled WGS sequence"/>
</dbReference>
<feature type="compositionally biased region" description="Basic and acidic residues" evidence="1">
    <location>
        <begin position="58"/>
        <end position="75"/>
    </location>
</feature>
<keyword evidence="3" id="KW-1185">Reference proteome</keyword>
<evidence type="ECO:0000313" key="3">
    <source>
        <dbReference type="Proteomes" id="UP000253664"/>
    </source>
</evidence>
<organism evidence="2 3">
    <name type="scientific">Ophiocordyceps polyrhachis-furcata BCC 54312</name>
    <dbReference type="NCBI Taxonomy" id="1330021"/>
    <lineage>
        <taxon>Eukaryota</taxon>
        <taxon>Fungi</taxon>
        <taxon>Dikarya</taxon>
        <taxon>Ascomycota</taxon>
        <taxon>Pezizomycotina</taxon>
        <taxon>Sordariomycetes</taxon>
        <taxon>Hypocreomycetidae</taxon>
        <taxon>Hypocreales</taxon>
        <taxon>Ophiocordycipitaceae</taxon>
        <taxon>Ophiocordyceps</taxon>
    </lineage>
</organism>
<dbReference type="EMBL" id="LKCN02000011">
    <property type="protein sequence ID" value="RCI10997.1"/>
    <property type="molecule type" value="Genomic_DNA"/>
</dbReference>
<comment type="caution">
    <text evidence="2">The sequence shown here is derived from an EMBL/GenBank/DDBJ whole genome shotgun (WGS) entry which is preliminary data.</text>
</comment>
<feature type="non-terminal residue" evidence="2">
    <location>
        <position position="119"/>
    </location>
</feature>
<feature type="compositionally biased region" description="Basic and acidic residues" evidence="1">
    <location>
        <begin position="90"/>
        <end position="100"/>
    </location>
</feature>
<sequence>GARSSTARANSNKEPVDNNDNDYESGPAALTPLKVEGGTGAAPRDRNGDGDSDVIEVPAKRQRLEVAVEEERVSVEEGVAAAGGGGGGETGRRGPGRDPSSDGDSEARAWTPPQAGSRS</sequence>
<gene>
    <name evidence="2" type="ORF">L249_5414</name>
</gene>